<keyword evidence="2" id="KW-0206">Cytoskeleton</keyword>
<dbReference type="GO" id="GO:0005813">
    <property type="term" value="C:centrosome"/>
    <property type="evidence" value="ECO:0007669"/>
    <property type="project" value="TreeGrafter"/>
</dbReference>
<keyword evidence="6" id="KW-1185">Reference proteome</keyword>
<feature type="compositionally biased region" description="Basic and acidic residues" evidence="3">
    <location>
        <begin position="243"/>
        <end position="252"/>
    </location>
</feature>
<feature type="compositionally biased region" description="Basic and acidic residues" evidence="3">
    <location>
        <begin position="356"/>
        <end position="381"/>
    </location>
</feature>
<evidence type="ECO:0000259" key="4">
    <source>
        <dbReference type="Pfam" id="PF09398"/>
    </source>
</evidence>
<reference evidence="5" key="1">
    <citation type="submission" date="2022-03" db="EMBL/GenBank/DDBJ databases">
        <authorList>
            <person name="Sayadi A."/>
        </authorList>
    </citation>
    <scope>NUCLEOTIDE SEQUENCE</scope>
</reference>
<dbReference type="PANTHER" id="PTHR15431:SF9">
    <property type="entry name" value="CENTROSOMAL PROTEIN 43"/>
    <property type="match status" value="1"/>
</dbReference>
<evidence type="ECO:0000313" key="6">
    <source>
        <dbReference type="Proteomes" id="UP001152888"/>
    </source>
</evidence>
<gene>
    <name evidence="5" type="ORF">ACAOBT_LOCUS21471</name>
</gene>
<dbReference type="GO" id="GO:0034453">
    <property type="term" value="P:microtubule anchoring"/>
    <property type="evidence" value="ECO:0007669"/>
    <property type="project" value="InterPro"/>
</dbReference>
<proteinExistence type="predicted"/>
<protein>
    <recommendedName>
        <fullName evidence="4">FGFR1 oncogene partner (FOP) N-terminal dimerisation domain-containing protein</fullName>
    </recommendedName>
</protein>
<evidence type="ECO:0000256" key="1">
    <source>
        <dbReference type="ARBA" id="ARBA00022490"/>
    </source>
</evidence>
<feature type="region of interest" description="Disordered" evidence="3">
    <location>
        <begin position="243"/>
        <end position="274"/>
    </location>
</feature>
<feature type="compositionally biased region" description="Polar residues" evidence="3">
    <location>
        <begin position="333"/>
        <end position="342"/>
    </location>
</feature>
<sequence>MSVEEEVEFRDLISQTLEANGCLASIRAQLRASIVLALDEDPQISCRQPMLNNQVKQFLDTADGHVMFSIVHEFLEFFNLYSTLSVYHAEGYFHDNGYKGRQKLVEDLGLPIKDESKPILFHLLKIAQVHLTGDILNSNVSNSTSIHTGRDKSTSESSLEVAKDCSEVGVINEQNGNLNATYCINKLRLSTEDSRINKSESLTNGYSSLEEVDEEVSMSDAAIVINHNKTAEEELVKAIEKQKLTQKSDKMKSKSSLSSLSDLPPLQLNRSRGDMLPSLYSKELKERSNLKELDKLFDVETEYEEDFTWNGASLSSDFKPLHSCKDVREVPINNDSSTSNLKPGSIDFKSTLAPASHREPDPPDLTKLKEDQTVGCSSKEH</sequence>
<feature type="domain" description="FGFR1 oncogene partner (FOP) N-terminal dimerisation" evidence="4">
    <location>
        <begin position="47"/>
        <end position="125"/>
    </location>
</feature>
<name>A0A9P0LEQ6_ACAOB</name>
<evidence type="ECO:0000256" key="3">
    <source>
        <dbReference type="SAM" id="MobiDB-lite"/>
    </source>
</evidence>
<evidence type="ECO:0000313" key="5">
    <source>
        <dbReference type="EMBL" id="CAH1993371.1"/>
    </source>
</evidence>
<feature type="compositionally biased region" description="Low complexity" evidence="3">
    <location>
        <begin position="254"/>
        <end position="266"/>
    </location>
</feature>
<comment type="caution">
    <text evidence="5">The sequence shown here is derived from an EMBL/GenBank/DDBJ whole genome shotgun (WGS) entry which is preliminary data.</text>
</comment>
<dbReference type="Proteomes" id="UP001152888">
    <property type="component" value="Unassembled WGS sequence"/>
</dbReference>
<dbReference type="EMBL" id="CAKOFQ010007170">
    <property type="protein sequence ID" value="CAH1993371.1"/>
    <property type="molecule type" value="Genomic_DNA"/>
</dbReference>
<dbReference type="PANTHER" id="PTHR15431">
    <property type="entry name" value="FGFR1 ONCOGENE PARTNER/LISH DOMAIN-CONTAINING PROTEIN"/>
    <property type="match status" value="1"/>
</dbReference>
<keyword evidence="1" id="KW-0963">Cytoplasm</keyword>
<feature type="region of interest" description="Disordered" evidence="3">
    <location>
        <begin position="331"/>
        <end position="381"/>
    </location>
</feature>
<dbReference type="OrthoDB" id="2160638at2759"/>
<dbReference type="Pfam" id="PF09398">
    <property type="entry name" value="FOP_dimer"/>
    <property type="match status" value="1"/>
</dbReference>
<organism evidence="5 6">
    <name type="scientific">Acanthoscelides obtectus</name>
    <name type="common">Bean weevil</name>
    <name type="synonym">Bruchus obtectus</name>
    <dbReference type="NCBI Taxonomy" id="200917"/>
    <lineage>
        <taxon>Eukaryota</taxon>
        <taxon>Metazoa</taxon>
        <taxon>Ecdysozoa</taxon>
        <taxon>Arthropoda</taxon>
        <taxon>Hexapoda</taxon>
        <taxon>Insecta</taxon>
        <taxon>Pterygota</taxon>
        <taxon>Neoptera</taxon>
        <taxon>Endopterygota</taxon>
        <taxon>Coleoptera</taxon>
        <taxon>Polyphaga</taxon>
        <taxon>Cucujiformia</taxon>
        <taxon>Chrysomeloidea</taxon>
        <taxon>Chrysomelidae</taxon>
        <taxon>Bruchinae</taxon>
        <taxon>Bruchini</taxon>
        <taxon>Acanthoscelides</taxon>
    </lineage>
</organism>
<accession>A0A9P0LEQ6</accession>
<evidence type="ECO:0000256" key="2">
    <source>
        <dbReference type="ARBA" id="ARBA00023212"/>
    </source>
</evidence>
<dbReference type="AlphaFoldDB" id="A0A9P0LEQ6"/>
<dbReference type="InterPro" id="IPR018993">
    <property type="entry name" value="FOP_dimerisation-dom_N"/>
</dbReference>
<dbReference type="Gene3D" id="1.20.960.40">
    <property type="match status" value="1"/>
</dbReference>